<dbReference type="InterPro" id="IPR056521">
    <property type="entry name" value="MARCHF6-like_C"/>
</dbReference>
<feature type="region of interest" description="Disordered" evidence="14">
    <location>
        <begin position="510"/>
        <end position="539"/>
    </location>
</feature>
<evidence type="ECO:0000256" key="7">
    <source>
        <dbReference type="ARBA" id="ARBA00022723"/>
    </source>
</evidence>
<evidence type="ECO:0000256" key="15">
    <source>
        <dbReference type="SAM" id="Phobius"/>
    </source>
</evidence>
<comment type="pathway">
    <text evidence="3">Protein modification; protein ubiquitination.</text>
</comment>
<feature type="transmembrane region" description="Helical" evidence="15">
    <location>
        <begin position="787"/>
        <end position="812"/>
    </location>
</feature>
<dbReference type="PANTHER" id="PTHR13145">
    <property type="entry name" value="SSM4 PROTEIN"/>
    <property type="match status" value="1"/>
</dbReference>
<dbReference type="RefSeq" id="XP_033591699.1">
    <property type="nucleotide sequence ID" value="XM_033738896.1"/>
</dbReference>
<dbReference type="EC" id="2.3.2.27" evidence="4"/>
<feature type="region of interest" description="Disordered" evidence="14">
    <location>
        <begin position="604"/>
        <end position="628"/>
    </location>
</feature>
<keyword evidence="9" id="KW-0833">Ubl conjugation pathway</keyword>
<proteinExistence type="predicted"/>
<dbReference type="GO" id="GO:0036503">
    <property type="term" value="P:ERAD pathway"/>
    <property type="evidence" value="ECO:0007669"/>
    <property type="project" value="TreeGrafter"/>
</dbReference>
<evidence type="ECO:0000256" key="11">
    <source>
        <dbReference type="ARBA" id="ARBA00022989"/>
    </source>
</evidence>
<dbReference type="GO" id="GO:0061630">
    <property type="term" value="F:ubiquitin protein ligase activity"/>
    <property type="evidence" value="ECO:0007669"/>
    <property type="project" value="UniProtKB-EC"/>
</dbReference>
<dbReference type="PANTHER" id="PTHR13145:SF0">
    <property type="entry name" value="E3 UBIQUITIN-PROTEIN LIGASE MARCHF6"/>
    <property type="match status" value="1"/>
</dbReference>
<evidence type="ECO:0000256" key="4">
    <source>
        <dbReference type="ARBA" id="ARBA00012483"/>
    </source>
</evidence>
<feature type="transmembrane region" description="Helical" evidence="15">
    <location>
        <begin position="1130"/>
        <end position="1152"/>
    </location>
</feature>
<evidence type="ECO:0000256" key="1">
    <source>
        <dbReference type="ARBA" id="ARBA00000900"/>
    </source>
</evidence>
<keyword evidence="10" id="KW-0862">Zinc</keyword>
<evidence type="ECO:0000313" key="18">
    <source>
        <dbReference type="EMBL" id="KAF2485130.1"/>
    </source>
</evidence>
<feature type="transmembrane region" description="Helical" evidence="15">
    <location>
        <begin position="1477"/>
        <end position="1501"/>
    </location>
</feature>
<feature type="transmembrane region" description="Helical" evidence="15">
    <location>
        <begin position="1193"/>
        <end position="1216"/>
    </location>
</feature>
<evidence type="ECO:0000256" key="10">
    <source>
        <dbReference type="ARBA" id="ARBA00022833"/>
    </source>
</evidence>
<keyword evidence="6 15" id="KW-0812">Transmembrane</keyword>
<evidence type="ECO:0000256" key="2">
    <source>
        <dbReference type="ARBA" id="ARBA00004141"/>
    </source>
</evidence>
<gene>
    <name evidence="18" type="ORF">BDY17DRAFT_97138</name>
</gene>
<evidence type="ECO:0000256" key="8">
    <source>
        <dbReference type="ARBA" id="ARBA00022771"/>
    </source>
</evidence>
<comment type="subcellular location">
    <subcellularLocation>
        <location evidence="2">Membrane</location>
        <topology evidence="2">Multi-pass membrane protein</topology>
    </subcellularLocation>
</comment>
<keyword evidence="11 15" id="KW-1133">Transmembrane helix</keyword>
<dbReference type="PROSITE" id="PS51292">
    <property type="entry name" value="ZF_RING_CH"/>
    <property type="match status" value="1"/>
</dbReference>
<dbReference type="GO" id="GO:0008270">
    <property type="term" value="F:zinc ion binding"/>
    <property type="evidence" value="ECO:0007669"/>
    <property type="project" value="UniProtKB-KW"/>
</dbReference>
<evidence type="ECO:0000259" key="16">
    <source>
        <dbReference type="PROSITE" id="PS50089"/>
    </source>
</evidence>
<dbReference type="FunFam" id="3.30.40.10:FF:000287">
    <property type="entry name" value="RING finger membrane protein"/>
    <property type="match status" value="1"/>
</dbReference>
<feature type="compositionally biased region" description="Basic and acidic residues" evidence="14">
    <location>
        <begin position="18"/>
        <end position="40"/>
    </location>
</feature>
<feature type="region of interest" description="Disordered" evidence="14">
    <location>
        <begin position="647"/>
        <end position="683"/>
    </location>
</feature>
<evidence type="ECO:0000256" key="3">
    <source>
        <dbReference type="ARBA" id="ARBA00004906"/>
    </source>
</evidence>
<dbReference type="GeneID" id="54479897"/>
<dbReference type="Pfam" id="PF23113">
    <property type="entry name" value="MARCHF6_C"/>
    <property type="match status" value="1"/>
</dbReference>
<evidence type="ECO:0000259" key="17">
    <source>
        <dbReference type="PROSITE" id="PS51292"/>
    </source>
</evidence>
<evidence type="ECO:0000256" key="12">
    <source>
        <dbReference type="ARBA" id="ARBA00023136"/>
    </source>
</evidence>
<feature type="domain" description="RING-CH-type" evidence="17">
    <location>
        <begin position="39"/>
        <end position="100"/>
    </location>
</feature>
<sequence length="1718" mass="191208">MNDTDPTTDGFFNHSSLQRRDTFSSKAESEGGGLERMDTGSERMDTCRICRSEGSLDEPLFYPCKCSGSIKFVHQDCLMEWLSHSNKKHCELCKTPFRFTKLYDANMPQRLPWMVFVKRACWHVLQLLTKAGRGLLVALVWLGVIPWVIRWVWRWFFWVADAAWAREAFMSVMQAASMEGEGQQLRKSDTTLVTRFADAVQQLFRPETLAHHTQEAFTSIVSSASGDTGPGSVNLTTSTAFAWPQADPSILSSWTYLSSLTNNSRLNRIILDVFEGQIITCVVIAGFILVFLIREWVVQQQPLLIIDNVPLNRAQLAERVRDGAERVQDGRERFRRQQLELERAQRIMFEWERQHGGLFLVPPTEIGPYAGFQSLQWHMDHATERLRSTNDYDVFQIAARDIARDVEAGVAAAVDLEEFTERLIAQLNTYTEQERRSWHTMLSSVISSDVEHWRADANAQPEIGTAQASVSNGLPAQPRIPMHDPSSSPTDIKRLLQDAAAALRISGVKITPPDNATNGFQSADAPTHRPRLDPIPITNAGPDAKINIMRNVNGEMKALPDFRIEENMLAKDEAKRDLENEVAREDAMNRTTTAAAIDAPLHDHEALHGNHDNPFHPEGPEPEQHHGESFADTVASVFREEFGLDEGNEWENLRPAGAQPNPEVDHTAPDPEAPQPEQADQAQRGNLHRLADWFWGDIQLRDVPEPVPAPNEERQQNGGEDDGQEAPFVPILDRRPVAAAPPAQPVHHHHDPEVLAAAQQAGLDPEALEDPEDLEGILELIGLQGPLVGLFQTSAFCTLLVVCTIVCAVILPYVGGKLVLNLLASPVYLLVKLPLRIASHAADFIVDVALVFGGWAVMLLALATDFLLSAVEAWLPLLADQSFTQKTIDFATNTATQAGSRLASLFAESPVLAEEPAMEVLATSWALLASSVHAHASLNTIKDEVNGVLAGMSMAVTWTVETISTGSVLAALQQALLTAFNMPALRTALVALIDLMREVSQPLIENVRSLLGGEVTVTTRKIMLEPTLVYWNSTDRAYAILAGYAALAALATIYVAVDTPITRSESGKRTEKMIRDSLRQAGGVFKVILIISIEMLVFPLYCGLLLDIAFLPLFQKATVASRWAFAGRSPYTFCFVHWFVGTCYMFHFALFVGMCRKILRKGVLWFIRDPDDPTFHPVRDVLERNVATQLRKIAFSALVYGGLVILCLGGVIWTIGKACRDIFPIYWISTEPILEFPLDLFLYNFITPLIIRLFKPSDAVNTMYAWWLRRCARVLRLSHFLFDDRRKDEEGHLAQGSWTRVLPMQSGSSTIDGSGDDYLSDSFQRDGKYVLTPCNDQYRPPKYGEAFLHVDEDDAYICDKDGKKNEHFAKVYIPPWFRVRITLFMVCLWLFSAVIGLCVTLVPLVFGRHVFTTIMPDGVKVNDIYAYSLGAYVLGGGLFALLKGRQVLLSHMRQAKVDLYACIGPLQRFTIRVLKCCYVYGFIGVVLPCIFALVLQFYFILPLHTAFVSTSTTAQEPATQTSTNSTSTLTDQTTNSTANAAWAPTNLPLPSLAEHSIHILQDYALGLLYVRIASRLVIASPASKAAEAFRRITAAGYTNPNFRLATRFFVLPVCLLSALLLLLPPLITSIGLTATRTLAPKIQLSAELVTKAYRYSYPLASTCGVLALTAAELGRATSRWRARIRDEVYLVGERLHNFGEKKPPAGSRSVVRKERVSF</sequence>
<dbReference type="InterPro" id="IPR013083">
    <property type="entry name" value="Znf_RING/FYVE/PHD"/>
</dbReference>
<dbReference type="OrthoDB" id="1108038at2759"/>
<feature type="transmembrane region" description="Helical" evidence="15">
    <location>
        <begin position="1083"/>
        <end position="1110"/>
    </location>
</feature>
<feature type="transmembrane region" description="Helical" evidence="15">
    <location>
        <begin position="1236"/>
        <end position="1254"/>
    </location>
</feature>
<dbReference type="PROSITE" id="PS50089">
    <property type="entry name" value="ZF_RING_2"/>
    <property type="match status" value="1"/>
</dbReference>
<feature type="transmembrane region" description="Helical" evidence="15">
    <location>
        <begin position="844"/>
        <end position="868"/>
    </location>
</feature>
<keyword evidence="12 15" id="KW-0472">Membrane</keyword>
<evidence type="ECO:0000313" key="19">
    <source>
        <dbReference type="Proteomes" id="UP000799767"/>
    </source>
</evidence>
<dbReference type="InterPro" id="IPR001841">
    <property type="entry name" value="Znf_RING"/>
</dbReference>
<dbReference type="Proteomes" id="UP000799767">
    <property type="component" value="Unassembled WGS sequence"/>
</dbReference>
<feature type="transmembrane region" description="Helical" evidence="15">
    <location>
        <begin position="1609"/>
        <end position="1634"/>
    </location>
</feature>
<feature type="transmembrane region" description="Helical" evidence="15">
    <location>
        <begin position="269"/>
        <end position="293"/>
    </location>
</feature>
<organism evidence="18 19">
    <name type="scientific">Neohortaea acidophila</name>
    <dbReference type="NCBI Taxonomy" id="245834"/>
    <lineage>
        <taxon>Eukaryota</taxon>
        <taxon>Fungi</taxon>
        <taxon>Dikarya</taxon>
        <taxon>Ascomycota</taxon>
        <taxon>Pezizomycotina</taxon>
        <taxon>Dothideomycetes</taxon>
        <taxon>Dothideomycetidae</taxon>
        <taxon>Mycosphaerellales</taxon>
        <taxon>Teratosphaeriaceae</taxon>
        <taxon>Neohortaea</taxon>
    </lineage>
</organism>
<dbReference type="Gene3D" id="3.30.40.10">
    <property type="entry name" value="Zinc/RING finger domain, C3HC4 (zinc finger)"/>
    <property type="match status" value="1"/>
</dbReference>
<feature type="transmembrane region" description="Helical" evidence="15">
    <location>
        <begin position="818"/>
        <end position="835"/>
    </location>
</feature>
<name>A0A6A6PYD0_9PEZI</name>
<evidence type="ECO:0000256" key="14">
    <source>
        <dbReference type="SAM" id="MobiDB-lite"/>
    </source>
</evidence>
<reference evidence="18" key="1">
    <citation type="journal article" date="2020" name="Stud. Mycol.">
        <title>101 Dothideomycetes genomes: a test case for predicting lifestyles and emergence of pathogens.</title>
        <authorList>
            <person name="Haridas S."/>
            <person name="Albert R."/>
            <person name="Binder M."/>
            <person name="Bloem J."/>
            <person name="Labutti K."/>
            <person name="Salamov A."/>
            <person name="Andreopoulos B."/>
            <person name="Baker S."/>
            <person name="Barry K."/>
            <person name="Bills G."/>
            <person name="Bluhm B."/>
            <person name="Cannon C."/>
            <person name="Castanera R."/>
            <person name="Culley D."/>
            <person name="Daum C."/>
            <person name="Ezra D."/>
            <person name="Gonzalez J."/>
            <person name="Henrissat B."/>
            <person name="Kuo A."/>
            <person name="Liang C."/>
            <person name="Lipzen A."/>
            <person name="Lutzoni F."/>
            <person name="Magnuson J."/>
            <person name="Mondo S."/>
            <person name="Nolan M."/>
            <person name="Ohm R."/>
            <person name="Pangilinan J."/>
            <person name="Park H.-J."/>
            <person name="Ramirez L."/>
            <person name="Alfaro M."/>
            <person name="Sun H."/>
            <person name="Tritt A."/>
            <person name="Yoshinaga Y."/>
            <person name="Zwiers L.-H."/>
            <person name="Turgeon B."/>
            <person name="Goodwin S."/>
            <person name="Spatafora J."/>
            <person name="Crous P."/>
            <person name="Grigoriev I."/>
        </authorList>
    </citation>
    <scope>NUCLEOTIDE SEQUENCE</scope>
    <source>
        <strain evidence="18">CBS 113389</strain>
    </source>
</reference>
<keyword evidence="7" id="KW-0479">Metal-binding</keyword>
<feature type="transmembrane region" description="Helical" evidence="15">
    <location>
        <begin position="1424"/>
        <end position="1442"/>
    </location>
</feature>
<feature type="domain" description="RING-type" evidence="16">
    <location>
        <begin position="47"/>
        <end position="94"/>
    </location>
</feature>
<dbReference type="Pfam" id="PF12906">
    <property type="entry name" value="RINGv"/>
    <property type="match status" value="1"/>
</dbReference>
<accession>A0A6A6PYD0</accession>
<dbReference type="EMBL" id="MU001633">
    <property type="protein sequence ID" value="KAF2485130.1"/>
    <property type="molecule type" value="Genomic_DNA"/>
</dbReference>
<comment type="catalytic activity">
    <reaction evidence="1">
        <text>S-ubiquitinyl-[E2 ubiquitin-conjugating enzyme]-L-cysteine + [acceptor protein]-L-lysine = [E2 ubiquitin-conjugating enzyme]-L-cysteine + N(6)-ubiquitinyl-[acceptor protein]-L-lysine.</text>
        <dbReference type="EC" id="2.3.2.27"/>
    </reaction>
</comment>
<dbReference type="CDD" id="cd16702">
    <property type="entry name" value="RING_CH-C4HC3_MARCH6"/>
    <property type="match status" value="1"/>
</dbReference>
<dbReference type="GO" id="GO:0005789">
    <property type="term" value="C:endoplasmic reticulum membrane"/>
    <property type="evidence" value="ECO:0007669"/>
    <property type="project" value="TreeGrafter"/>
</dbReference>
<feature type="transmembrane region" description="Helical" evidence="15">
    <location>
        <begin position="1381"/>
        <end position="1404"/>
    </location>
</feature>
<feature type="transmembrane region" description="Helical" evidence="15">
    <location>
        <begin position="135"/>
        <end position="153"/>
    </location>
</feature>
<evidence type="ECO:0000256" key="13">
    <source>
        <dbReference type="PROSITE-ProRule" id="PRU00175"/>
    </source>
</evidence>
<dbReference type="InterPro" id="IPR011016">
    <property type="entry name" value="Znf_RING-CH"/>
</dbReference>
<feature type="region of interest" description="Disordered" evidence="14">
    <location>
        <begin position="702"/>
        <end position="727"/>
    </location>
</feature>
<evidence type="ECO:0000256" key="5">
    <source>
        <dbReference type="ARBA" id="ARBA00022679"/>
    </source>
</evidence>
<evidence type="ECO:0000256" key="6">
    <source>
        <dbReference type="ARBA" id="ARBA00022692"/>
    </source>
</evidence>
<evidence type="ECO:0000256" key="9">
    <source>
        <dbReference type="ARBA" id="ARBA00022786"/>
    </source>
</evidence>
<keyword evidence="8 13" id="KW-0863">Zinc-finger</keyword>
<dbReference type="SUPFAM" id="SSF57850">
    <property type="entry name" value="RING/U-box"/>
    <property type="match status" value="1"/>
</dbReference>
<dbReference type="SMART" id="SM00744">
    <property type="entry name" value="RINGv"/>
    <property type="match status" value="1"/>
</dbReference>
<protein>
    <recommendedName>
        <fullName evidence="4">RING-type E3 ubiquitin transferase</fullName>
        <ecNumber evidence="4">2.3.2.27</ecNumber>
    </recommendedName>
</protein>
<keyword evidence="19" id="KW-1185">Reference proteome</keyword>
<keyword evidence="5" id="KW-0808">Transferase</keyword>
<feature type="region of interest" description="Disordered" evidence="14">
    <location>
        <begin position="1"/>
        <end position="40"/>
    </location>
</feature>